<sequence>MVERWWRWQPSETKELTWTEVRDYAYHAALMTKKRGVDDG</sequence>
<evidence type="ECO:0000313" key="1">
    <source>
        <dbReference type="EMBL" id="VWC79096.1"/>
    </source>
</evidence>
<comment type="caution">
    <text evidence="1">The sequence shown here is derived from an EMBL/GenBank/DDBJ whole genome shotgun (WGS) entry which is preliminary data.</text>
</comment>
<proteinExistence type="predicted"/>
<accession>A0ABY6XTG2</accession>
<gene>
    <name evidence="1" type="ORF">BLA17378_03788</name>
</gene>
<name>A0ABY6XTG2_9BURK</name>
<dbReference type="RefSeq" id="WP_302478389.1">
    <property type="nucleotide sequence ID" value="NZ_CABVQM010000012.1"/>
</dbReference>
<reference evidence="1 2" key="1">
    <citation type="submission" date="2019-09" db="EMBL/GenBank/DDBJ databases">
        <authorList>
            <person name="Depoorter E."/>
        </authorList>
    </citation>
    <scope>NUCLEOTIDE SEQUENCE [LARGE SCALE GENOMIC DNA]</scope>
    <source>
        <strain evidence="1 2">R-17378</strain>
    </source>
</reference>
<evidence type="ECO:0000313" key="2">
    <source>
        <dbReference type="Proteomes" id="UP000494120"/>
    </source>
</evidence>
<protein>
    <submittedName>
        <fullName evidence="1">Uncharacterized protein</fullName>
    </submittedName>
</protein>
<dbReference type="Proteomes" id="UP000494120">
    <property type="component" value="Unassembled WGS sequence"/>
</dbReference>
<keyword evidence="2" id="KW-1185">Reference proteome</keyword>
<organism evidence="1 2">
    <name type="scientific">Burkholderia aenigmatica</name>
    <dbReference type="NCBI Taxonomy" id="2015348"/>
    <lineage>
        <taxon>Bacteria</taxon>
        <taxon>Pseudomonadati</taxon>
        <taxon>Pseudomonadota</taxon>
        <taxon>Betaproteobacteria</taxon>
        <taxon>Burkholderiales</taxon>
        <taxon>Burkholderiaceae</taxon>
        <taxon>Burkholderia</taxon>
        <taxon>Burkholderia cepacia complex</taxon>
    </lineage>
</organism>
<dbReference type="EMBL" id="CABVQG010000013">
    <property type="protein sequence ID" value="VWC79096.1"/>
    <property type="molecule type" value="Genomic_DNA"/>
</dbReference>